<keyword evidence="3" id="KW-1185">Reference proteome</keyword>
<evidence type="ECO:0000313" key="3">
    <source>
        <dbReference type="Proteomes" id="UP000078541"/>
    </source>
</evidence>
<sequence length="75" mass="8271">MTLGPPLSSSPPQSSSCSRYQSTTLPDPITHKTFTEIRKEGDGSRRQTVSLVDHGRADLPSHARDPFRGFFCVPK</sequence>
<gene>
    <name evidence="2" type="ORF">ALC56_03079</name>
</gene>
<name>A0A195FPZ6_9HYME</name>
<evidence type="ECO:0000313" key="2">
    <source>
        <dbReference type="EMBL" id="KYN42533.1"/>
    </source>
</evidence>
<evidence type="ECO:0000256" key="1">
    <source>
        <dbReference type="SAM" id="MobiDB-lite"/>
    </source>
</evidence>
<feature type="compositionally biased region" description="Basic and acidic residues" evidence="1">
    <location>
        <begin position="53"/>
        <end position="65"/>
    </location>
</feature>
<accession>A0A195FPZ6</accession>
<proteinExistence type="predicted"/>
<dbReference type="Proteomes" id="UP000078541">
    <property type="component" value="Unassembled WGS sequence"/>
</dbReference>
<dbReference type="AlphaFoldDB" id="A0A195FPZ6"/>
<dbReference type="EMBL" id="KQ981340">
    <property type="protein sequence ID" value="KYN42533.1"/>
    <property type="molecule type" value="Genomic_DNA"/>
</dbReference>
<organism evidence="2 3">
    <name type="scientific">Trachymyrmex septentrionalis</name>
    <dbReference type="NCBI Taxonomy" id="34720"/>
    <lineage>
        <taxon>Eukaryota</taxon>
        <taxon>Metazoa</taxon>
        <taxon>Ecdysozoa</taxon>
        <taxon>Arthropoda</taxon>
        <taxon>Hexapoda</taxon>
        <taxon>Insecta</taxon>
        <taxon>Pterygota</taxon>
        <taxon>Neoptera</taxon>
        <taxon>Endopterygota</taxon>
        <taxon>Hymenoptera</taxon>
        <taxon>Apocrita</taxon>
        <taxon>Aculeata</taxon>
        <taxon>Formicoidea</taxon>
        <taxon>Formicidae</taxon>
        <taxon>Myrmicinae</taxon>
        <taxon>Trachymyrmex</taxon>
    </lineage>
</organism>
<feature type="compositionally biased region" description="Low complexity" evidence="1">
    <location>
        <begin position="1"/>
        <end position="18"/>
    </location>
</feature>
<protein>
    <submittedName>
        <fullName evidence="2">Uncharacterized protein</fullName>
    </submittedName>
</protein>
<feature type="compositionally biased region" description="Basic and acidic residues" evidence="1">
    <location>
        <begin position="29"/>
        <end position="45"/>
    </location>
</feature>
<feature type="region of interest" description="Disordered" evidence="1">
    <location>
        <begin position="1"/>
        <end position="65"/>
    </location>
</feature>
<reference evidence="2 3" key="1">
    <citation type="submission" date="2016-03" db="EMBL/GenBank/DDBJ databases">
        <title>Trachymyrmex septentrionalis WGS genome.</title>
        <authorList>
            <person name="Nygaard S."/>
            <person name="Hu H."/>
            <person name="Boomsma J."/>
            <person name="Zhang G."/>
        </authorList>
    </citation>
    <scope>NUCLEOTIDE SEQUENCE [LARGE SCALE GENOMIC DNA]</scope>
    <source>
        <strain evidence="2">Tsep2-gDNA-1</strain>
        <tissue evidence="2">Whole body</tissue>
    </source>
</reference>